<keyword evidence="2" id="KW-0472">Membrane</keyword>
<dbReference type="Proteomes" id="UP001221142">
    <property type="component" value="Unassembled WGS sequence"/>
</dbReference>
<keyword evidence="2" id="KW-1133">Transmembrane helix</keyword>
<evidence type="ECO:0000256" key="1">
    <source>
        <dbReference type="SAM" id="MobiDB-lite"/>
    </source>
</evidence>
<organism evidence="3 4">
    <name type="scientific">Roridomyces roridus</name>
    <dbReference type="NCBI Taxonomy" id="1738132"/>
    <lineage>
        <taxon>Eukaryota</taxon>
        <taxon>Fungi</taxon>
        <taxon>Dikarya</taxon>
        <taxon>Basidiomycota</taxon>
        <taxon>Agaricomycotina</taxon>
        <taxon>Agaricomycetes</taxon>
        <taxon>Agaricomycetidae</taxon>
        <taxon>Agaricales</taxon>
        <taxon>Marasmiineae</taxon>
        <taxon>Mycenaceae</taxon>
        <taxon>Roridomyces</taxon>
    </lineage>
</organism>
<evidence type="ECO:0000313" key="3">
    <source>
        <dbReference type="EMBL" id="KAJ7632523.1"/>
    </source>
</evidence>
<feature type="region of interest" description="Disordered" evidence="1">
    <location>
        <begin position="186"/>
        <end position="257"/>
    </location>
</feature>
<reference evidence="3" key="1">
    <citation type="submission" date="2023-03" db="EMBL/GenBank/DDBJ databases">
        <title>Massive genome expansion in bonnet fungi (Mycena s.s.) driven by repeated elements and novel gene families across ecological guilds.</title>
        <authorList>
            <consortium name="Lawrence Berkeley National Laboratory"/>
            <person name="Harder C.B."/>
            <person name="Miyauchi S."/>
            <person name="Viragh M."/>
            <person name="Kuo A."/>
            <person name="Thoen E."/>
            <person name="Andreopoulos B."/>
            <person name="Lu D."/>
            <person name="Skrede I."/>
            <person name="Drula E."/>
            <person name="Henrissat B."/>
            <person name="Morin E."/>
            <person name="Kohler A."/>
            <person name="Barry K."/>
            <person name="LaButti K."/>
            <person name="Morin E."/>
            <person name="Salamov A."/>
            <person name="Lipzen A."/>
            <person name="Mereny Z."/>
            <person name="Hegedus B."/>
            <person name="Baldrian P."/>
            <person name="Stursova M."/>
            <person name="Weitz H."/>
            <person name="Taylor A."/>
            <person name="Grigoriev I.V."/>
            <person name="Nagy L.G."/>
            <person name="Martin F."/>
            <person name="Kauserud H."/>
        </authorList>
    </citation>
    <scope>NUCLEOTIDE SEQUENCE</scope>
    <source>
        <strain evidence="3">9284</strain>
    </source>
</reference>
<feature type="compositionally biased region" description="Basic and acidic residues" evidence="1">
    <location>
        <begin position="231"/>
        <end position="251"/>
    </location>
</feature>
<name>A0AAD7BWC9_9AGAR</name>
<evidence type="ECO:0000313" key="4">
    <source>
        <dbReference type="Proteomes" id="UP001221142"/>
    </source>
</evidence>
<dbReference type="EMBL" id="JARKIF010000008">
    <property type="protein sequence ID" value="KAJ7632523.1"/>
    <property type="molecule type" value="Genomic_DNA"/>
</dbReference>
<dbReference type="AlphaFoldDB" id="A0AAD7BWC9"/>
<sequence length="257" mass="29059">MRVVRNEYGLLYIALITCILALLLIKLLYYACPNSRMQFTGRKQSTHRQRPRVLEATVRPLRSLTNSDAILQRRTLNMQVKFDQREPFSDKTLQTSKKMELEAKPFFLEIFLRAPNSLAMPRSLIQIRVPEQNPSRAVTTTTMPADDRASPLRRLVQSPILTDAMIEELKRKRAWIAKFNELVQTGGKEVETTSSASTDVVDPDGGSVPMHTKNKELSNVAEQDESLEPIVARERGEGAGDARGEDGGTNEKKHRKN</sequence>
<protein>
    <submittedName>
        <fullName evidence="3">Uncharacterized protein</fullName>
    </submittedName>
</protein>
<feature type="transmembrane region" description="Helical" evidence="2">
    <location>
        <begin position="12"/>
        <end position="32"/>
    </location>
</feature>
<evidence type="ECO:0000256" key="2">
    <source>
        <dbReference type="SAM" id="Phobius"/>
    </source>
</evidence>
<comment type="caution">
    <text evidence="3">The sequence shown here is derived from an EMBL/GenBank/DDBJ whole genome shotgun (WGS) entry which is preliminary data.</text>
</comment>
<proteinExistence type="predicted"/>
<keyword evidence="2" id="KW-0812">Transmembrane</keyword>
<gene>
    <name evidence="3" type="ORF">FB45DRAFT_1002916</name>
</gene>
<keyword evidence="4" id="KW-1185">Reference proteome</keyword>
<accession>A0AAD7BWC9</accession>